<comment type="caution">
    <text evidence="2">The sequence shown here is derived from an EMBL/GenBank/DDBJ whole genome shotgun (WGS) entry which is preliminary data.</text>
</comment>
<dbReference type="RefSeq" id="WP_131901758.1">
    <property type="nucleotide sequence ID" value="NZ_SMKU01000311.1"/>
</dbReference>
<evidence type="ECO:0000313" key="2">
    <source>
        <dbReference type="EMBL" id="TDD70005.1"/>
    </source>
</evidence>
<sequence>MYQAPASNASAIGALVCNIVAVLLCCNIVAIPGIITAAIAMGRVQTDPPSARKLTIWSWALFGVSVVAGIVFVVVYLYLVVNSESNYGGSSGI</sequence>
<dbReference type="OrthoDB" id="3544409at2"/>
<name>A0A4R5AE58_9ACTN</name>
<feature type="transmembrane region" description="Helical" evidence="1">
    <location>
        <begin position="12"/>
        <end position="42"/>
    </location>
</feature>
<dbReference type="Proteomes" id="UP000294513">
    <property type="component" value="Unassembled WGS sequence"/>
</dbReference>
<proteinExistence type="predicted"/>
<keyword evidence="1" id="KW-1133">Transmembrane helix</keyword>
<protein>
    <recommendedName>
        <fullName evidence="4">DUF4190 domain-containing protein</fullName>
    </recommendedName>
</protein>
<organism evidence="2 3">
    <name type="scientific">Actinomadura rubrisoli</name>
    <dbReference type="NCBI Taxonomy" id="2530368"/>
    <lineage>
        <taxon>Bacteria</taxon>
        <taxon>Bacillati</taxon>
        <taxon>Actinomycetota</taxon>
        <taxon>Actinomycetes</taxon>
        <taxon>Streptosporangiales</taxon>
        <taxon>Thermomonosporaceae</taxon>
        <taxon>Actinomadura</taxon>
    </lineage>
</organism>
<dbReference type="AlphaFoldDB" id="A0A4R5AE58"/>
<keyword evidence="3" id="KW-1185">Reference proteome</keyword>
<feature type="transmembrane region" description="Helical" evidence="1">
    <location>
        <begin position="54"/>
        <end position="79"/>
    </location>
</feature>
<evidence type="ECO:0000313" key="3">
    <source>
        <dbReference type="Proteomes" id="UP000294513"/>
    </source>
</evidence>
<evidence type="ECO:0008006" key="4">
    <source>
        <dbReference type="Google" id="ProtNLM"/>
    </source>
</evidence>
<keyword evidence="1" id="KW-0812">Transmembrane</keyword>
<evidence type="ECO:0000256" key="1">
    <source>
        <dbReference type="SAM" id="Phobius"/>
    </source>
</evidence>
<dbReference type="EMBL" id="SMKU01000311">
    <property type="protein sequence ID" value="TDD70005.1"/>
    <property type="molecule type" value="Genomic_DNA"/>
</dbReference>
<keyword evidence="1" id="KW-0472">Membrane</keyword>
<reference evidence="2 3" key="1">
    <citation type="submission" date="2019-03" db="EMBL/GenBank/DDBJ databases">
        <title>Draft genome sequences of novel Actinobacteria.</title>
        <authorList>
            <person name="Sahin N."/>
            <person name="Ay H."/>
            <person name="Saygin H."/>
        </authorList>
    </citation>
    <scope>NUCLEOTIDE SEQUENCE [LARGE SCALE GENOMIC DNA]</scope>
    <source>
        <strain evidence="2 3">H3C3</strain>
    </source>
</reference>
<gene>
    <name evidence="2" type="ORF">E1298_36990</name>
</gene>
<accession>A0A4R5AE58</accession>